<organism evidence="1 2">
    <name type="scientific">Paenibacillus typhae</name>
    <dbReference type="NCBI Taxonomy" id="1174501"/>
    <lineage>
        <taxon>Bacteria</taxon>
        <taxon>Bacillati</taxon>
        <taxon>Bacillota</taxon>
        <taxon>Bacilli</taxon>
        <taxon>Bacillales</taxon>
        <taxon>Paenibacillaceae</taxon>
        <taxon>Paenibacillus</taxon>
    </lineage>
</organism>
<reference evidence="2" key="1">
    <citation type="submission" date="2016-10" db="EMBL/GenBank/DDBJ databases">
        <authorList>
            <person name="Varghese N."/>
            <person name="Submissions S."/>
        </authorList>
    </citation>
    <scope>NUCLEOTIDE SEQUENCE [LARGE SCALE GENOMIC DNA]</scope>
    <source>
        <strain evidence="2">CGMCC 1.11012</strain>
    </source>
</reference>
<dbReference type="Proteomes" id="UP000199050">
    <property type="component" value="Unassembled WGS sequence"/>
</dbReference>
<proteinExistence type="predicted"/>
<dbReference type="OrthoDB" id="1910713at2"/>
<dbReference type="STRING" id="1174501.SAMN05216192_13918"/>
<keyword evidence="2" id="KW-1185">Reference proteome</keyword>
<dbReference type="RefSeq" id="WP_090718042.1">
    <property type="nucleotide sequence ID" value="NZ_CBCSKY010000040.1"/>
</dbReference>
<dbReference type="AlphaFoldDB" id="A0A1G9B4K6"/>
<sequence>MRRNAWVRIFLLKGFIMVLMLLTGCNSGTLHHTYTFSGEGEHWSAIYSETVTEKPVISEGKATYYQPSGDYNFQLAYKGEAKDLKEIKQFTYGFEALGHGSSQSMEGPVRVESLHMYGSSDSSLNRGQAPIKVNVEWDGHQEQFELQLDGDEAE</sequence>
<dbReference type="EMBL" id="FNDX01000039">
    <property type="protein sequence ID" value="SDK34419.1"/>
    <property type="molecule type" value="Genomic_DNA"/>
</dbReference>
<protein>
    <recommendedName>
        <fullName evidence="3">Lipoprotein</fullName>
    </recommendedName>
</protein>
<evidence type="ECO:0000313" key="2">
    <source>
        <dbReference type="Proteomes" id="UP000199050"/>
    </source>
</evidence>
<accession>A0A1G9B4K6</accession>
<name>A0A1G9B4K6_9BACL</name>
<gene>
    <name evidence="1" type="ORF">SAMN05216192_13918</name>
</gene>
<evidence type="ECO:0008006" key="3">
    <source>
        <dbReference type="Google" id="ProtNLM"/>
    </source>
</evidence>
<evidence type="ECO:0000313" key="1">
    <source>
        <dbReference type="EMBL" id="SDK34419.1"/>
    </source>
</evidence>
<dbReference type="PROSITE" id="PS51257">
    <property type="entry name" value="PROKAR_LIPOPROTEIN"/>
    <property type="match status" value="1"/>
</dbReference>